<reference evidence="5" key="1">
    <citation type="submission" date="2022-06" db="EMBL/GenBank/DDBJ databases">
        <title>Vallitalea longa sp. nov., an anaerobic bacterium isolated from marine sediment.</title>
        <authorList>
            <person name="Hirano S."/>
            <person name="Terahara T."/>
            <person name="Mori K."/>
            <person name="Hamada M."/>
            <person name="Matsumoto R."/>
            <person name="Kobayashi T."/>
        </authorList>
    </citation>
    <scope>NUCLEOTIDE SEQUENCE</scope>
    <source>
        <strain evidence="5">SH18-1</strain>
    </source>
</reference>
<dbReference type="InterPro" id="IPR020449">
    <property type="entry name" value="Tscrpt_reg_AraC-type_HTH"/>
</dbReference>
<evidence type="ECO:0000256" key="2">
    <source>
        <dbReference type="ARBA" id="ARBA00023125"/>
    </source>
</evidence>
<organism evidence="5 6">
    <name type="scientific">Vallitalea longa</name>
    <dbReference type="NCBI Taxonomy" id="2936439"/>
    <lineage>
        <taxon>Bacteria</taxon>
        <taxon>Bacillati</taxon>
        <taxon>Bacillota</taxon>
        <taxon>Clostridia</taxon>
        <taxon>Lachnospirales</taxon>
        <taxon>Vallitaleaceae</taxon>
        <taxon>Vallitalea</taxon>
    </lineage>
</organism>
<gene>
    <name evidence="5" type="ORF">SH1V18_21570</name>
</gene>
<comment type="caution">
    <text evidence="5">The sequence shown here is derived from an EMBL/GenBank/DDBJ whole genome shotgun (WGS) entry which is preliminary data.</text>
</comment>
<dbReference type="PROSITE" id="PS01124">
    <property type="entry name" value="HTH_ARAC_FAMILY_2"/>
    <property type="match status" value="1"/>
</dbReference>
<evidence type="ECO:0000313" key="5">
    <source>
        <dbReference type="EMBL" id="GKX29677.1"/>
    </source>
</evidence>
<evidence type="ECO:0000259" key="4">
    <source>
        <dbReference type="PROSITE" id="PS01124"/>
    </source>
</evidence>
<keyword evidence="2" id="KW-0238">DNA-binding</keyword>
<dbReference type="Proteomes" id="UP001144256">
    <property type="component" value="Unassembled WGS sequence"/>
</dbReference>
<dbReference type="InterPro" id="IPR011256">
    <property type="entry name" value="Reg_factor_effector_dom_sf"/>
</dbReference>
<dbReference type="SUPFAM" id="SSF55136">
    <property type="entry name" value="Probable bacterial effector-binding domain"/>
    <property type="match status" value="1"/>
</dbReference>
<sequence>MELIYNKSRLTYISNINKVQDYIEKNLEEDLTIDELARIASFSRFHFQRIYKQMTGESLYSYIKRLRLERAAFILDTNKNRSIQDISLSLGYANQASFAKAFKNTYGVSASSYRNSNKSYRDTIHRNSNINYNNTNNSTNGKVYDNIISYNRPIKLSVQIIDPIEAIYTRHTGSYAGDSELFEQLFNKLYSYVVSHNYLEKDSQWFAVYHDFGELTSEDKLRMSVCMSINKNIRTCDEFGSMILEGGKYAVGKFFIKPDEYQLAWNYMLSKWLPESSYVPDDRLSFEYYPPENNENSQERLVDIFIPIAPL</sequence>
<evidence type="ECO:0000256" key="1">
    <source>
        <dbReference type="ARBA" id="ARBA00023015"/>
    </source>
</evidence>
<dbReference type="EMBL" id="BRLB01000005">
    <property type="protein sequence ID" value="GKX29677.1"/>
    <property type="molecule type" value="Genomic_DNA"/>
</dbReference>
<dbReference type="InterPro" id="IPR009057">
    <property type="entry name" value="Homeodomain-like_sf"/>
</dbReference>
<dbReference type="GO" id="GO:0003700">
    <property type="term" value="F:DNA-binding transcription factor activity"/>
    <property type="evidence" value="ECO:0007669"/>
    <property type="project" value="InterPro"/>
</dbReference>
<dbReference type="SUPFAM" id="SSF46689">
    <property type="entry name" value="Homeodomain-like"/>
    <property type="match status" value="2"/>
</dbReference>
<dbReference type="InterPro" id="IPR018060">
    <property type="entry name" value="HTH_AraC"/>
</dbReference>
<dbReference type="InterPro" id="IPR010499">
    <property type="entry name" value="AraC_E-bd"/>
</dbReference>
<dbReference type="InterPro" id="IPR029442">
    <property type="entry name" value="GyrI-like"/>
</dbReference>
<dbReference type="PANTHER" id="PTHR40055:SF1">
    <property type="entry name" value="TRANSCRIPTIONAL REGULATOR YGIV-RELATED"/>
    <property type="match status" value="1"/>
</dbReference>
<name>A0A9W5Y9D2_9FIRM</name>
<dbReference type="GO" id="GO:0043565">
    <property type="term" value="F:sequence-specific DNA binding"/>
    <property type="evidence" value="ECO:0007669"/>
    <property type="project" value="InterPro"/>
</dbReference>
<dbReference type="SMART" id="SM00871">
    <property type="entry name" value="AraC_E_bind"/>
    <property type="match status" value="1"/>
</dbReference>
<dbReference type="SMART" id="SM00342">
    <property type="entry name" value="HTH_ARAC"/>
    <property type="match status" value="1"/>
</dbReference>
<dbReference type="Pfam" id="PF06445">
    <property type="entry name" value="GyrI-like"/>
    <property type="match status" value="1"/>
</dbReference>
<protein>
    <submittedName>
        <fullName evidence="5">AraC family transcriptional regulator</fullName>
    </submittedName>
</protein>
<proteinExistence type="predicted"/>
<dbReference type="InterPro" id="IPR018062">
    <property type="entry name" value="HTH_AraC-typ_CS"/>
</dbReference>
<keyword evidence="3" id="KW-0804">Transcription</keyword>
<dbReference type="Pfam" id="PF12833">
    <property type="entry name" value="HTH_18"/>
    <property type="match status" value="1"/>
</dbReference>
<dbReference type="Gene3D" id="1.10.10.60">
    <property type="entry name" value="Homeodomain-like"/>
    <property type="match status" value="2"/>
</dbReference>
<feature type="domain" description="HTH araC/xylS-type" evidence="4">
    <location>
        <begin position="17"/>
        <end position="116"/>
    </location>
</feature>
<evidence type="ECO:0000256" key="3">
    <source>
        <dbReference type="ARBA" id="ARBA00023163"/>
    </source>
</evidence>
<dbReference type="PANTHER" id="PTHR40055">
    <property type="entry name" value="TRANSCRIPTIONAL REGULATOR YGIV-RELATED"/>
    <property type="match status" value="1"/>
</dbReference>
<accession>A0A9W5Y9D2</accession>
<dbReference type="Gene3D" id="3.20.80.10">
    <property type="entry name" value="Regulatory factor, effector binding domain"/>
    <property type="match status" value="1"/>
</dbReference>
<keyword evidence="6" id="KW-1185">Reference proteome</keyword>
<keyword evidence="1" id="KW-0805">Transcription regulation</keyword>
<dbReference type="PROSITE" id="PS00041">
    <property type="entry name" value="HTH_ARAC_FAMILY_1"/>
    <property type="match status" value="1"/>
</dbReference>
<dbReference type="InterPro" id="IPR050908">
    <property type="entry name" value="SmbC-like"/>
</dbReference>
<dbReference type="PRINTS" id="PR00032">
    <property type="entry name" value="HTHARAC"/>
</dbReference>
<evidence type="ECO:0000313" key="6">
    <source>
        <dbReference type="Proteomes" id="UP001144256"/>
    </source>
</evidence>
<dbReference type="RefSeq" id="WP_281815270.1">
    <property type="nucleotide sequence ID" value="NZ_BRLB01000005.1"/>
</dbReference>
<dbReference type="AlphaFoldDB" id="A0A9W5Y9D2"/>